<evidence type="ECO:0000313" key="10">
    <source>
        <dbReference type="EMBL" id="TXF91183.1"/>
    </source>
</evidence>
<dbReference type="Gene3D" id="3.60.21.10">
    <property type="match status" value="1"/>
</dbReference>
<organism evidence="10 11">
    <name type="scientific">Neolewinella aurantiaca</name>
    <dbReference type="NCBI Taxonomy" id="2602767"/>
    <lineage>
        <taxon>Bacteria</taxon>
        <taxon>Pseudomonadati</taxon>
        <taxon>Bacteroidota</taxon>
        <taxon>Saprospiria</taxon>
        <taxon>Saprospirales</taxon>
        <taxon>Lewinellaceae</taxon>
        <taxon>Neolewinella</taxon>
    </lineage>
</organism>
<dbReference type="SUPFAM" id="SSF56300">
    <property type="entry name" value="Metallo-dependent phosphatases"/>
    <property type="match status" value="1"/>
</dbReference>
<proteinExistence type="inferred from homology"/>
<feature type="domain" description="Calcineurin-like phosphoesterase" evidence="8">
    <location>
        <begin position="1"/>
        <end position="233"/>
    </location>
</feature>
<feature type="domain" description="Nuclease SbcCD subunit D C-terminal" evidence="9">
    <location>
        <begin position="285"/>
        <end position="393"/>
    </location>
</feature>
<dbReference type="InterPro" id="IPR029052">
    <property type="entry name" value="Metallo-depent_PP-like"/>
</dbReference>
<keyword evidence="7" id="KW-0235">DNA replication</keyword>
<dbReference type="CDD" id="cd00840">
    <property type="entry name" value="MPP_Mre11_N"/>
    <property type="match status" value="1"/>
</dbReference>
<evidence type="ECO:0000256" key="6">
    <source>
        <dbReference type="ARBA" id="ARBA00022839"/>
    </source>
</evidence>
<gene>
    <name evidence="7 10" type="primary">sbcD</name>
    <name evidence="10" type="ORF">FUA23_02860</name>
</gene>
<comment type="subunit">
    <text evidence="2 7">Heterodimer of SbcC and SbcD.</text>
</comment>
<dbReference type="InterPro" id="IPR041796">
    <property type="entry name" value="Mre11_N"/>
</dbReference>
<dbReference type="Proteomes" id="UP000321907">
    <property type="component" value="Unassembled WGS sequence"/>
</dbReference>
<name>A0A5C7FKH3_9BACT</name>
<evidence type="ECO:0000259" key="8">
    <source>
        <dbReference type="Pfam" id="PF00149"/>
    </source>
</evidence>
<evidence type="ECO:0000256" key="5">
    <source>
        <dbReference type="ARBA" id="ARBA00022801"/>
    </source>
</evidence>
<keyword evidence="7" id="KW-0233">DNA recombination</keyword>
<keyword evidence="5 7" id="KW-0378">Hydrolase</keyword>
<dbReference type="GO" id="GO:0008408">
    <property type="term" value="F:3'-5' exonuclease activity"/>
    <property type="evidence" value="ECO:0007669"/>
    <property type="project" value="InterPro"/>
</dbReference>
<dbReference type="InterPro" id="IPR004843">
    <property type="entry name" value="Calcineurin-like_PHP"/>
</dbReference>
<accession>A0A5C7FKH3</accession>
<comment type="caution">
    <text evidence="10">The sequence shown here is derived from an EMBL/GenBank/DDBJ whole genome shotgun (WGS) entry which is preliminary data.</text>
</comment>
<dbReference type="GO" id="GO:0006310">
    <property type="term" value="P:DNA recombination"/>
    <property type="evidence" value="ECO:0007669"/>
    <property type="project" value="UniProtKB-KW"/>
</dbReference>
<dbReference type="GO" id="GO:0004519">
    <property type="term" value="F:endonuclease activity"/>
    <property type="evidence" value="ECO:0007669"/>
    <property type="project" value="UniProtKB-KW"/>
</dbReference>
<dbReference type="GO" id="GO:0006260">
    <property type="term" value="P:DNA replication"/>
    <property type="evidence" value="ECO:0007669"/>
    <property type="project" value="UniProtKB-KW"/>
</dbReference>
<dbReference type="EMBL" id="VOXD01000003">
    <property type="protein sequence ID" value="TXF91183.1"/>
    <property type="molecule type" value="Genomic_DNA"/>
</dbReference>
<dbReference type="RefSeq" id="WP_147929202.1">
    <property type="nucleotide sequence ID" value="NZ_VOXD01000003.1"/>
</dbReference>
<sequence length="425" mass="47043">MRILHTADWHLGHRLYDRDRTPEHRAALAWLLETIEEENVDVLIVAGDIFDVANPSNQARELYYEFLGQLARTKCAAAVIVGGNHDSPAMLDAPKEVLKWLNLHVVGAARTQVQEEVVLIAKPGNEAVDLIVAAVPYLRERDIRRAKSGETSEERLMGLQEGISNHYREVAAAAESVRKNPETPIIATGHLFAGGASDHAEKKSYIYQADEHNIEGGQFPKVFDYVALGHIHRAQRVGGAEHIRYCGSLIPLTFVEGQQVRSVRIVDIGKAGEPITSRQVNVPYFRTLLRLNAELDEVKQALRTAAVAHRNTPKALNNSLPTSWAEIRIKTDEHIPNLRQTLLEVIADATEAGSDGPAVEILRVSQERLTPAPAAAPAEKKQLGELDPEEVFSGIITADGYTPERATELMADFRNLRNWMNDAAE</sequence>
<dbReference type="OrthoDB" id="9773856at2"/>
<evidence type="ECO:0000256" key="4">
    <source>
        <dbReference type="ARBA" id="ARBA00022722"/>
    </source>
</evidence>
<comment type="similarity">
    <text evidence="1 7">Belongs to the SbcD family.</text>
</comment>
<evidence type="ECO:0000256" key="7">
    <source>
        <dbReference type="RuleBase" id="RU363069"/>
    </source>
</evidence>
<keyword evidence="7" id="KW-0255">Endonuclease</keyword>
<dbReference type="Pfam" id="PF12320">
    <property type="entry name" value="SbcD_C"/>
    <property type="match status" value="1"/>
</dbReference>
<dbReference type="InterPro" id="IPR004593">
    <property type="entry name" value="SbcD"/>
</dbReference>
<dbReference type="InterPro" id="IPR026843">
    <property type="entry name" value="SbcD_C"/>
</dbReference>
<dbReference type="AlphaFoldDB" id="A0A5C7FKH3"/>
<evidence type="ECO:0000256" key="1">
    <source>
        <dbReference type="ARBA" id="ARBA00010555"/>
    </source>
</evidence>
<protein>
    <recommendedName>
        <fullName evidence="3 7">Nuclease SbcCD subunit D</fullName>
    </recommendedName>
</protein>
<keyword evidence="4 7" id="KW-0540">Nuclease</keyword>
<evidence type="ECO:0000313" key="11">
    <source>
        <dbReference type="Proteomes" id="UP000321907"/>
    </source>
</evidence>
<evidence type="ECO:0000256" key="2">
    <source>
        <dbReference type="ARBA" id="ARBA00011322"/>
    </source>
</evidence>
<evidence type="ECO:0000256" key="3">
    <source>
        <dbReference type="ARBA" id="ARBA00013365"/>
    </source>
</evidence>
<reference evidence="10 11" key="1">
    <citation type="submission" date="2019-08" db="EMBL/GenBank/DDBJ databases">
        <title>Lewinella sp. strain SSH13 Genome sequencing and assembly.</title>
        <authorList>
            <person name="Kim I."/>
        </authorList>
    </citation>
    <scope>NUCLEOTIDE SEQUENCE [LARGE SCALE GENOMIC DNA]</scope>
    <source>
        <strain evidence="10 11">SSH13</strain>
    </source>
</reference>
<keyword evidence="6 7" id="KW-0269">Exonuclease</keyword>
<evidence type="ECO:0000259" key="9">
    <source>
        <dbReference type="Pfam" id="PF12320"/>
    </source>
</evidence>
<comment type="function">
    <text evidence="7">SbcCD cleaves DNA hairpin structures. These structures can inhibit DNA replication and are intermediates in certain DNA recombination reactions. The complex acts as a 3'-&gt;5' double strand exonuclease that can open hairpins. It also has a 5' single-strand endonuclease activity.</text>
</comment>
<keyword evidence="11" id="KW-1185">Reference proteome</keyword>
<dbReference type="Pfam" id="PF00149">
    <property type="entry name" value="Metallophos"/>
    <property type="match status" value="1"/>
</dbReference>
<dbReference type="PANTHER" id="PTHR30337:SF0">
    <property type="entry name" value="NUCLEASE SBCCD SUBUNIT D"/>
    <property type="match status" value="1"/>
</dbReference>
<dbReference type="PANTHER" id="PTHR30337">
    <property type="entry name" value="COMPONENT OF ATP-DEPENDENT DSDNA EXONUCLEASE"/>
    <property type="match status" value="1"/>
</dbReference>
<dbReference type="NCBIfam" id="TIGR00619">
    <property type="entry name" value="sbcd"/>
    <property type="match status" value="1"/>
</dbReference>
<dbReference type="InterPro" id="IPR050535">
    <property type="entry name" value="DNA_Repair-Maintenance_Comp"/>
</dbReference>